<dbReference type="CDD" id="cd00143">
    <property type="entry name" value="PP2Cc"/>
    <property type="match status" value="1"/>
</dbReference>
<comment type="similarity">
    <text evidence="1">Belongs to the TIP41 family.</text>
</comment>
<dbReference type="Proteomes" id="UP001209570">
    <property type="component" value="Unassembled WGS sequence"/>
</dbReference>
<dbReference type="EMBL" id="JAKCXM010000023">
    <property type="protein sequence ID" value="KAJ0407247.1"/>
    <property type="molecule type" value="Genomic_DNA"/>
</dbReference>
<organism evidence="3 4">
    <name type="scientific">Pythium insidiosum</name>
    <name type="common">Pythiosis disease agent</name>
    <dbReference type="NCBI Taxonomy" id="114742"/>
    <lineage>
        <taxon>Eukaryota</taxon>
        <taxon>Sar</taxon>
        <taxon>Stramenopiles</taxon>
        <taxon>Oomycota</taxon>
        <taxon>Peronosporomycetes</taxon>
        <taxon>Pythiales</taxon>
        <taxon>Pythiaceae</taxon>
        <taxon>Pythium</taxon>
    </lineage>
</organism>
<dbReference type="GO" id="GO:0031929">
    <property type="term" value="P:TOR signaling"/>
    <property type="evidence" value="ECO:0007669"/>
    <property type="project" value="TreeGrafter"/>
</dbReference>
<dbReference type="PROSITE" id="PS51746">
    <property type="entry name" value="PPM_2"/>
    <property type="match status" value="1"/>
</dbReference>
<proteinExistence type="inferred from homology"/>
<dbReference type="Gene3D" id="3.60.40.10">
    <property type="entry name" value="PPM-type phosphatase domain"/>
    <property type="match status" value="1"/>
</dbReference>
<dbReference type="Pfam" id="PF00481">
    <property type="entry name" value="PP2C"/>
    <property type="match status" value="1"/>
</dbReference>
<reference evidence="3" key="1">
    <citation type="submission" date="2021-12" db="EMBL/GenBank/DDBJ databases">
        <title>Prjna785345.</title>
        <authorList>
            <person name="Rujirawat T."/>
            <person name="Krajaejun T."/>
        </authorList>
    </citation>
    <scope>NUCLEOTIDE SEQUENCE</scope>
    <source>
        <strain evidence="3">Pi057C3</strain>
    </source>
</reference>
<dbReference type="PANTHER" id="PTHR21021:SF16">
    <property type="entry name" value="TIP41-LIKE PROTEIN"/>
    <property type="match status" value="1"/>
</dbReference>
<keyword evidence="4" id="KW-1185">Reference proteome</keyword>
<gene>
    <name evidence="3" type="ORF">P43SY_008022</name>
</gene>
<evidence type="ECO:0000256" key="1">
    <source>
        <dbReference type="ARBA" id="ARBA00006658"/>
    </source>
</evidence>
<evidence type="ECO:0000259" key="2">
    <source>
        <dbReference type="PROSITE" id="PS51746"/>
    </source>
</evidence>
<evidence type="ECO:0000313" key="4">
    <source>
        <dbReference type="Proteomes" id="UP001209570"/>
    </source>
</evidence>
<feature type="domain" description="PPM-type phosphatase" evidence="2">
    <location>
        <begin position="331"/>
        <end position="526"/>
    </location>
</feature>
<dbReference type="InterPro" id="IPR051330">
    <property type="entry name" value="Phosphatase_reg/MetRdx"/>
</dbReference>
<evidence type="ECO:0000313" key="3">
    <source>
        <dbReference type="EMBL" id="KAJ0407247.1"/>
    </source>
</evidence>
<dbReference type="PANTHER" id="PTHR21021">
    <property type="entry name" value="GAF/PUTATIVE CYTOSKELETAL PROTEIN"/>
    <property type="match status" value="1"/>
</dbReference>
<dbReference type="Pfam" id="PF04176">
    <property type="entry name" value="TIP41"/>
    <property type="match status" value="1"/>
</dbReference>
<dbReference type="AlphaFoldDB" id="A0AAD5LRQ5"/>
<sequence length="526" mass="57696">MTSTANMTLTTGYYDKDTGAQDLLRELYLSSTHDSGVSPYELLGDSRRQSPSAVAANAEPVEFKGIRLNGWVIGCNKTHITPVDDLDKIGEAAKLTPPEMVFGRNQLLFYHEASGVCYNFLAIEALKGAHFSPPESEQAADIIAQQQLKVSVAKHNSNKEDVKELDISYDWTFTTDYKGTLQRVPRQREGVDGDAPTFSRSEDVKVEPTEERIDLDKLREREPILWFEEVGLFEDELHDHGISVMTIKVRVMPSGFYVLARYWMRLDHVVPIAPAVHAFHGAFSVSLSNSSPGAAPITITLLLLMREIARAETIGMNGKMVSKTSPAFVHRLDLTGGCTGRSDRMGHTPVDLSRVMADADSLQALVSDLTRPFESGGVGMVIAVHIAENAGGCMVSTGSKHRFTSVISGAIASSLRVEVKLVMERSRDRNAIRISKDDQNQAGLGFGVKRVAGSLAVTRAFGDFYLKCEELSSGQFKSKVPYITVEPSILSRSLSPGKYFLVLASDGLWEVVSTDEVTKIIVNFVT</sequence>
<protein>
    <recommendedName>
        <fullName evidence="2">PPM-type phosphatase domain-containing protein</fullName>
    </recommendedName>
</protein>
<dbReference type="InterPro" id="IPR007303">
    <property type="entry name" value="TIP41-like"/>
</dbReference>
<dbReference type="InterPro" id="IPR001932">
    <property type="entry name" value="PPM-type_phosphatase-like_dom"/>
</dbReference>
<accession>A0AAD5LRQ5</accession>
<comment type="caution">
    <text evidence="3">The sequence shown here is derived from an EMBL/GenBank/DDBJ whole genome shotgun (WGS) entry which is preliminary data.</text>
</comment>
<dbReference type="InterPro" id="IPR036457">
    <property type="entry name" value="PPM-type-like_dom_sf"/>
</dbReference>
<name>A0AAD5LRQ5_PYTIN</name>
<dbReference type="SUPFAM" id="SSF81606">
    <property type="entry name" value="PP2C-like"/>
    <property type="match status" value="1"/>
</dbReference>
<dbReference type="GO" id="GO:0005829">
    <property type="term" value="C:cytosol"/>
    <property type="evidence" value="ECO:0007669"/>
    <property type="project" value="TreeGrafter"/>
</dbReference>